<sequence length="377" mass="41477">MEPVEKEPLYPLEVWLCADCGHAQLGHVVSAEAMFSHYLYVSGTSPVFRQHFCEYAKDLRERLKLGTESFVCEIGSNDATLLGYFEGMRTLGIEPAANLAEAANAAGQRTWNAYFTSALACEIRKQYGPADVIVANNVLAHIDDLSDVLTGVQLLLAPGGLLAMEVQYVGDLLEQGLFDMIYFEHLDYHALTPLIGFFARHGLALVDVRHEPTHGGSMRCYVGHAGGPHQVASATIAQWQAHEAEQGLLTRVPWMELGERIAAGKARLHELLGDQQAAGRRVVGYGAPAKLTTLMYTYEVPATALEYVVDDNPLKVGRFTPGKQLAIKPSAALYELETKPDVIVVFAWNFFAAIREKHAALSNLVWINPMPFPRILS</sequence>
<dbReference type="GO" id="GO:0008168">
    <property type="term" value="F:methyltransferase activity"/>
    <property type="evidence" value="ECO:0007669"/>
    <property type="project" value="UniProtKB-KW"/>
</dbReference>
<dbReference type="AlphaFoldDB" id="U5NA07"/>
<dbReference type="HOGENOM" id="CLU_038800_1_0_4"/>
<dbReference type="InterPro" id="IPR013630">
    <property type="entry name" value="Methyltransf_Zn-bd_dom_put"/>
</dbReference>
<keyword evidence="3" id="KW-0808">Transferase</keyword>
<dbReference type="eggNOG" id="COG4976">
    <property type="taxonomic scope" value="Bacteria"/>
</dbReference>
<dbReference type="PANTHER" id="PTHR43861:SF5">
    <property type="entry name" value="BLL5978 PROTEIN"/>
    <property type="match status" value="1"/>
</dbReference>
<dbReference type="Pfam" id="PF08484">
    <property type="entry name" value="Methyltransf_14"/>
    <property type="match status" value="1"/>
</dbReference>
<evidence type="ECO:0000313" key="4">
    <source>
        <dbReference type="Proteomes" id="UP000017184"/>
    </source>
</evidence>
<gene>
    <name evidence="3" type="ORF">Cenrod_2084</name>
</gene>
<dbReference type="GO" id="GO:0032259">
    <property type="term" value="P:methylation"/>
    <property type="evidence" value="ECO:0007669"/>
    <property type="project" value="UniProtKB-KW"/>
</dbReference>
<keyword evidence="3" id="KW-0489">Methyltransferase</keyword>
<dbReference type="KEGG" id="cbx:Cenrod_2084"/>
<proteinExistence type="predicted"/>
<dbReference type="Gene3D" id="3.40.50.720">
    <property type="entry name" value="NAD(P)-binding Rossmann-like Domain"/>
    <property type="match status" value="1"/>
</dbReference>
<dbReference type="InterPro" id="IPR029063">
    <property type="entry name" value="SAM-dependent_MTases_sf"/>
</dbReference>
<dbReference type="InterPro" id="IPR013691">
    <property type="entry name" value="MeTrfase_14"/>
</dbReference>
<dbReference type="SUPFAM" id="SSF53335">
    <property type="entry name" value="S-adenosyl-L-methionine-dependent methyltransferases"/>
    <property type="match status" value="1"/>
</dbReference>
<dbReference type="Gene3D" id="3.40.50.150">
    <property type="entry name" value="Vaccinia Virus protein VP39"/>
    <property type="match status" value="1"/>
</dbReference>
<organism evidence="3 4">
    <name type="scientific">Candidatus Symbiobacter mobilis CR</name>
    <dbReference type="NCBI Taxonomy" id="946483"/>
    <lineage>
        <taxon>Bacteria</taxon>
        <taxon>Pseudomonadati</taxon>
        <taxon>Pseudomonadota</taxon>
        <taxon>Betaproteobacteria</taxon>
        <taxon>Burkholderiales</taxon>
        <taxon>Comamonadaceae</taxon>
    </lineage>
</organism>
<dbReference type="EMBL" id="CP004885">
    <property type="protein sequence ID" value="AGX88155.1"/>
    <property type="molecule type" value="Genomic_DNA"/>
</dbReference>
<name>U5NA07_9BURK</name>
<protein>
    <submittedName>
        <fullName evidence="3">SAM-dependent methyltransferase</fullName>
    </submittedName>
</protein>
<dbReference type="Pfam" id="PF13489">
    <property type="entry name" value="Methyltransf_23"/>
    <property type="match status" value="1"/>
</dbReference>
<accession>U5NA07</accession>
<feature type="domain" description="C-methyltransferase" evidence="2">
    <location>
        <begin position="212"/>
        <end position="362"/>
    </location>
</feature>
<feature type="domain" description="Methyltransferase putative zinc binding" evidence="1">
    <location>
        <begin position="5"/>
        <end position="35"/>
    </location>
</feature>
<reference evidence="3 4" key="1">
    <citation type="journal article" date="2013" name="Genome Biol.">
        <title>Genomic analysis reveals key aspects of prokaryotic symbiosis in the phototrophic consortium "Chlorochromatium aggregatum".</title>
        <authorList>
            <person name="Liu Z."/>
            <person name="Muller J."/>
            <person name="Li T."/>
            <person name="Alvey R.M."/>
            <person name="Vogl K."/>
            <person name="Frigaard N.U."/>
            <person name="Rockwell N.C."/>
            <person name="Boyd E.S."/>
            <person name="Tomsho L.P."/>
            <person name="Schuster S.C."/>
            <person name="Henke P."/>
            <person name="Rohde M."/>
            <person name="Overmann J."/>
            <person name="Bryant D.A."/>
        </authorList>
    </citation>
    <scope>NUCLEOTIDE SEQUENCE [LARGE SCALE GENOMIC DNA]</scope>
    <source>
        <strain evidence="3">CR</strain>
    </source>
</reference>
<evidence type="ECO:0000259" key="2">
    <source>
        <dbReference type="Pfam" id="PF08484"/>
    </source>
</evidence>
<evidence type="ECO:0000313" key="3">
    <source>
        <dbReference type="EMBL" id="AGX88155.1"/>
    </source>
</evidence>
<keyword evidence="4" id="KW-1185">Reference proteome</keyword>
<evidence type="ECO:0000259" key="1">
    <source>
        <dbReference type="Pfam" id="PF08421"/>
    </source>
</evidence>
<dbReference type="PANTHER" id="PTHR43861">
    <property type="entry name" value="TRANS-ACONITATE 2-METHYLTRANSFERASE-RELATED"/>
    <property type="match status" value="1"/>
</dbReference>
<dbReference type="Pfam" id="PF08421">
    <property type="entry name" value="Methyltransf_13"/>
    <property type="match status" value="1"/>
</dbReference>
<dbReference type="Proteomes" id="UP000017184">
    <property type="component" value="Chromosome"/>
</dbReference>
<dbReference type="STRING" id="946483.Cenrod_2084"/>